<evidence type="ECO:0000313" key="12">
    <source>
        <dbReference type="Proteomes" id="UP001565200"/>
    </source>
</evidence>
<keyword evidence="4" id="KW-0548">Nucleotidyltransferase</keyword>
<keyword evidence="6" id="KW-0731">Sigma factor</keyword>
<evidence type="ECO:0000256" key="6">
    <source>
        <dbReference type="ARBA" id="ARBA00023082"/>
    </source>
</evidence>
<keyword evidence="5" id="KW-0805">Transcription regulation</keyword>
<dbReference type="PRINTS" id="PR00045">
    <property type="entry name" value="SIGMA54FCT"/>
</dbReference>
<evidence type="ECO:0000256" key="8">
    <source>
        <dbReference type="ARBA" id="ARBA00023163"/>
    </source>
</evidence>
<dbReference type="NCBIfam" id="TIGR02395">
    <property type="entry name" value="rpoN_sigma"/>
    <property type="match status" value="1"/>
</dbReference>
<dbReference type="InterPro" id="IPR000394">
    <property type="entry name" value="RNA_pol_sigma_54"/>
</dbReference>
<dbReference type="Pfam" id="PF04963">
    <property type="entry name" value="Sigma54_CBD"/>
    <property type="match status" value="1"/>
</dbReference>
<comment type="similarity">
    <text evidence="1">Belongs to the sigma-54 factor family.</text>
</comment>
<dbReference type="PROSITE" id="PS50044">
    <property type="entry name" value="SIGMA54_3"/>
    <property type="match status" value="1"/>
</dbReference>
<evidence type="ECO:0000256" key="4">
    <source>
        <dbReference type="ARBA" id="ARBA00022695"/>
    </source>
</evidence>
<keyword evidence="8" id="KW-0804">Transcription</keyword>
<evidence type="ECO:0000256" key="7">
    <source>
        <dbReference type="ARBA" id="ARBA00023125"/>
    </source>
</evidence>
<dbReference type="PROSITE" id="PS00718">
    <property type="entry name" value="SIGMA54_2"/>
    <property type="match status" value="1"/>
</dbReference>
<accession>A0ABV4CXY7</accession>
<dbReference type="EMBL" id="JBCLPP010000012">
    <property type="protein sequence ID" value="MEY8245090.1"/>
    <property type="molecule type" value="Genomic_DNA"/>
</dbReference>
<feature type="domain" description="RNA polymerase sigma factor 54 core-binding" evidence="10">
    <location>
        <begin position="106"/>
        <end position="297"/>
    </location>
</feature>
<evidence type="ECO:0000256" key="5">
    <source>
        <dbReference type="ARBA" id="ARBA00023015"/>
    </source>
</evidence>
<dbReference type="Proteomes" id="UP001565200">
    <property type="component" value="Unassembled WGS sequence"/>
</dbReference>
<evidence type="ECO:0000256" key="2">
    <source>
        <dbReference type="ARBA" id="ARBA00022478"/>
    </source>
</evidence>
<dbReference type="Pfam" id="PF00309">
    <property type="entry name" value="Sigma54_AID"/>
    <property type="match status" value="1"/>
</dbReference>
<evidence type="ECO:0000256" key="1">
    <source>
        <dbReference type="ARBA" id="ARBA00008798"/>
    </source>
</evidence>
<dbReference type="Gene3D" id="1.10.10.60">
    <property type="entry name" value="Homeodomain-like"/>
    <property type="match status" value="1"/>
</dbReference>
<dbReference type="InterPro" id="IPR007046">
    <property type="entry name" value="RNA_pol_sigma_54_core-bd"/>
</dbReference>
<dbReference type="Gene3D" id="1.10.10.1330">
    <property type="entry name" value="RNA polymerase sigma-54 factor, core-binding domain"/>
    <property type="match status" value="1"/>
</dbReference>
<evidence type="ECO:0000313" key="11">
    <source>
        <dbReference type="EMBL" id="MEY8245090.1"/>
    </source>
</evidence>
<dbReference type="Pfam" id="PF04552">
    <property type="entry name" value="Sigma54_DBD"/>
    <property type="match status" value="1"/>
</dbReference>
<sequence>MEESLSLSLQQRLQQRLSPLQVKFVKMLEMNGPEVEDEVRRALDDNPALEKVEADDAAEDNERFNETAEDIRRADYASEEEIPFYRLEARNHSVNDTYAEPVAADGAMSLLDMLSEQLAEHDLTDRQRTVALYIAGNLDDNGYLTRDVNSMVYDIEEQTGQVASTAEVRSMLDLVRTLEPAGIGAVDLRECLLLQLKRRELSDSVKTATEIVTHYFDLFSRKHYDRLASAVGVSPEKLREAIKVIRSLNPKPASDIGDDPAEERTRHIIPDFALEVEGNDIELTLLNNVPELRIEATFRDDEDGKHLLPQSSRASGETALFIRQKRDEATEFIKILRMRQETLFRVMSAIVRLQKDFFINGDDESLIKPMILKDVSKLTGYDLSVISRAAAGKYVATAHGVYPLKFFFNERPKDDVDASTHELIATLKSVIDAEDKRHPLSDEVITAEMVSRGYDIARRTVAKYREKLGIPVARLRREI</sequence>
<dbReference type="RefSeq" id="WP_121698538.1">
    <property type="nucleotide sequence ID" value="NZ_JBCLPP010000012.1"/>
</dbReference>
<evidence type="ECO:0000256" key="3">
    <source>
        <dbReference type="ARBA" id="ARBA00022679"/>
    </source>
</evidence>
<keyword evidence="12" id="KW-1185">Reference proteome</keyword>
<proteinExistence type="inferred from homology"/>
<keyword evidence="7" id="KW-0238">DNA-binding</keyword>
<dbReference type="PIRSF" id="PIRSF000774">
    <property type="entry name" value="RpoN"/>
    <property type="match status" value="1"/>
</dbReference>
<organism evidence="11 12">
    <name type="scientific">Heminiphilus faecis</name>
    <dbReference type="NCBI Taxonomy" id="2601703"/>
    <lineage>
        <taxon>Bacteria</taxon>
        <taxon>Pseudomonadati</taxon>
        <taxon>Bacteroidota</taxon>
        <taxon>Bacteroidia</taxon>
        <taxon>Bacteroidales</taxon>
        <taxon>Muribaculaceae</taxon>
        <taxon>Heminiphilus</taxon>
    </lineage>
</organism>
<comment type="caution">
    <text evidence="11">The sequence shown here is derived from an EMBL/GenBank/DDBJ whole genome shotgun (WGS) entry which is preliminary data.</text>
</comment>
<name>A0ABV4CXY7_9BACT</name>
<dbReference type="InterPro" id="IPR007634">
    <property type="entry name" value="RNA_pol_sigma_54_DNA-bd"/>
</dbReference>
<evidence type="ECO:0000259" key="10">
    <source>
        <dbReference type="Pfam" id="PF04963"/>
    </source>
</evidence>
<gene>
    <name evidence="11" type="primary">rpoN</name>
    <name evidence="11" type="ORF">AAK873_05595</name>
</gene>
<evidence type="ECO:0000259" key="9">
    <source>
        <dbReference type="Pfam" id="PF04552"/>
    </source>
</evidence>
<dbReference type="PANTHER" id="PTHR32248:SF4">
    <property type="entry name" value="RNA POLYMERASE SIGMA-54 FACTOR"/>
    <property type="match status" value="1"/>
</dbReference>
<dbReference type="InterPro" id="IPR038709">
    <property type="entry name" value="RpoN_core-bd_sf"/>
</dbReference>
<keyword evidence="2" id="KW-0240">DNA-directed RNA polymerase</keyword>
<protein>
    <submittedName>
        <fullName evidence="11">RNA polymerase factor sigma-54</fullName>
    </submittedName>
</protein>
<keyword evidence="3" id="KW-0808">Transferase</keyword>
<feature type="domain" description="RNA polymerase sigma factor 54 DNA-binding" evidence="9">
    <location>
        <begin position="321"/>
        <end position="477"/>
    </location>
</feature>
<dbReference type="PANTHER" id="PTHR32248">
    <property type="entry name" value="RNA POLYMERASE SIGMA-54 FACTOR"/>
    <property type="match status" value="1"/>
</dbReference>
<reference evidence="11 12" key="1">
    <citation type="submission" date="2024-03" db="EMBL/GenBank/DDBJ databases">
        <title>Mouse gut bacterial collection (mGBC) of GemPharmatech.</title>
        <authorList>
            <person name="He Y."/>
            <person name="Dong L."/>
            <person name="Wu D."/>
            <person name="Gao X."/>
            <person name="Lin Z."/>
        </authorList>
    </citation>
    <scope>NUCLEOTIDE SEQUENCE [LARGE SCALE GENOMIC DNA]</scope>
    <source>
        <strain evidence="11 12">54-13</strain>
    </source>
</reference>